<dbReference type="AlphaFoldDB" id="A0A1R0H977"/>
<dbReference type="GO" id="GO:0003676">
    <property type="term" value="F:nucleic acid binding"/>
    <property type="evidence" value="ECO:0007669"/>
    <property type="project" value="InterPro"/>
</dbReference>
<evidence type="ECO:0000313" key="5">
    <source>
        <dbReference type="Proteomes" id="UP000187455"/>
    </source>
</evidence>
<name>A0A1R0H977_9FUNG</name>
<dbReference type="EMBL" id="LSSL01000018">
    <property type="protein sequence ID" value="OLY85719.1"/>
    <property type="molecule type" value="Genomic_DNA"/>
</dbReference>
<keyword evidence="1" id="KW-0862">Zinc</keyword>
<evidence type="ECO:0000259" key="3">
    <source>
        <dbReference type="PROSITE" id="PS50158"/>
    </source>
</evidence>
<evidence type="ECO:0000256" key="2">
    <source>
        <dbReference type="SAM" id="MobiDB-lite"/>
    </source>
</evidence>
<gene>
    <name evidence="4" type="ORF">AYI68_g87</name>
</gene>
<dbReference type="OrthoDB" id="3268436at2759"/>
<dbReference type="Proteomes" id="UP000187455">
    <property type="component" value="Unassembled WGS sequence"/>
</dbReference>
<keyword evidence="1" id="KW-0479">Metal-binding</keyword>
<dbReference type="PROSITE" id="PS50158">
    <property type="entry name" value="ZF_CCHC"/>
    <property type="match status" value="1"/>
</dbReference>
<dbReference type="InterPro" id="IPR001878">
    <property type="entry name" value="Znf_CCHC"/>
</dbReference>
<keyword evidence="5" id="KW-1185">Reference proteome</keyword>
<feature type="compositionally biased region" description="Polar residues" evidence="2">
    <location>
        <begin position="19"/>
        <end position="28"/>
    </location>
</feature>
<evidence type="ECO:0000256" key="1">
    <source>
        <dbReference type="PROSITE-ProRule" id="PRU00047"/>
    </source>
</evidence>
<feature type="compositionally biased region" description="Pro residues" evidence="2">
    <location>
        <begin position="34"/>
        <end position="50"/>
    </location>
</feature>
<feature type="domain" description="CCHC-type" evidence="3">
    <location>
        <begin position="170"/>
        <end position="183"/>
    </location>
</feature>
<proteinExistence type="predicted"/>
<keyword evidence="1" id="KW-0863">Zinc-finger</keyword>
<feature type="region of interest" description="Disordered" evidence="2">
    <location>
        <begin position="1"/>
        <end position="52"/>
    </location>
</feature>
<protein>
    <recommendedName>
        <fullName evidence="3">CCHC-type domain-containing protein</fullName>
    </recommendedName>
</protein>
<feature type="region of interest" description="Disordered" evidence="2">
    <location>
        <begin position="109"/>
        <end position="135"/>
    </location>
</feature>
<reference evidence="4 5" key="1">
    <citation type="journal article" date="2016" name="Mol. Biol. Evol.">
        <title>Genome-Wide Survey of Gut Fungi (Harpellales) Reveals the First Horizontally Transferred Ubiquitin Gene from a Mosquito Host.</title>
        <authorList>
            <person name="Wang Y."/>
            <person name="White M.M."/>
            <person name="Kvist S."/>
            <person name="Moncalvo J.M."/>
        </authorList>
    </citation>
    <scope>NUCLEOTIDE SEQUENCE [LARGE SCALE GENOMIC DNA]</scope>
    <source>
        <strain evidence="4 5">ALG-7-W6</strain>
    </source>
</reference>
<comment type="caution">
    <text evidence="4">The sequence shown here is derived from an EMBL/GenBank/DDBJ whole genome shotgun (WGS) entry which is preliminary data.</text>
</comment>
<dbReference type="GO" id="GO:0008270">
    <property type="term" value="F:zinc ion binding"/>
    <property type="evidence" value="ECO:0007669"/>
    <property type="project" value="UniProtKB-KW"/>
</dbReference>
<sequence length="195" mass="21394">MSRETPKQTPTPRPFKPTAGTSNPTITPVYQEPGPEPGTKPVNTPEPEPVPNSQITPLLVAKSTLIPESTLKLPDAVRFDGSPTNFQAFMSSMSFTFGHVQKSIFRQDNSSNFTRQPPRSYPANPYVPTAAQTGTGNSEGITMEIYAITSKFRVPLTHQEKQRRRELGLCLYCGRPGHLAEICSLNSSSGKCRSQ</sequence>
<evidence type="ECO:0000313" key="4">
    <source>
        <dbReference type="EMBL" id="OLY85719.1"/>
    </source>
</evidence>
<accession>A0A1R0H977</accession>
<organism evidence="4 5">
    <name type="scientific">Smittium mucronatum</name>
    <dbReference type="NCBI Taxonomy" id="133383"/>
    <lineage>
        <taxon>Eukaryota</taxon>
        <taxon>Fungi</taxon>
        <taxon>Fungi incertae sedis</taxon>
        <taxon>Zoopagomycota</taxon>
        <taxon>Kickxellomycotina</taxon>
        <taxon>Harpellomycetes</taxon>
        <taxon>Harpellales</taxon>
        <taxon>Legeriomycetaceae</taxon>
        <taxon>Smittium</taxon>
    </lineage>
</organism>